<keyword evidence="3" id="KW-1185">Reference proteome</keyword>
<evidence type="ECO:0000256" key="1">
    <source>
        <dbReference type="SAM" id="MobiDB-lite"/>
    </source>
</evidence>
<evidence type="ECO:0000313" key="2">
    <source>
        <dbReference type="EMBL" id="KAJ1090139.1"/>
    </source>
</evidence>
<dbReference type="AlphaFoldDB" id="A0AAV7LI43"/>
<feature type="region of interest" description="Disordered" evidence="1">
    <location>
        <begin position="81"/>
        <end position="104"/>
    </location>
</feature>
<protein>
    <submittedName>
        <fullName evidence="2">Uncharacterized protein</fullName>
    </submittedName>
</protein>
<dbReference type="Proteomes" id="UP001066276">
    <property type="component" value="Chromosome 11"/>
</dbReference>
<gene>
    <name evidence="2" type="ORF">NDU88_003276</name>
</gene>
<reference evidence="2" key="1">
    <citation type="journal article" date="2022" name="bioRxiv">
        <title>Sequencing and chromosome-scale assembly of the giantPleurodeles waltlgenome.</title>
        <authorList>
            <person name="Brown T."/>
            <person name="Elewa A."/>
            <person name="Iarovenko S."/>
            <person name="Subramanian E."/>
            <person name="Araus A.J."/>
            <person name="Petzold A."/>
            <person name="Susuki M."/>
            <person name="Suzuki K.-i.T."/>
            <person name="Hayashi T."/>
            <person name="Toyoda A."/>
            <person name="Oliveira C."/>
            <person name="Osipova E."/>
            <person name="Leigh N.D."/>
            <person name="Simon A."/>
            <person name="Yun M.H."/>
        </authorList>
    </citation>
    <scope>NUCLEOTIDE SEQUENCE</scope>
    <source>
        <strain evidence="2">20211129_DDA</strain>
        <tissue evidence="2">Liver</tissue>
    </source>
</reference>
<accession>A0AAV7LI43</accession>
<dbReference type="EMBL" id="JANPWB010000015">
    <property type="protein sequence ID" value="KAJ1090139.1"/>
    <property type="molecule type" value="Genomic_DNA"/>
</dbReference>
<evidence type="ECO:0000313" key="3">
    <source>
        <dbReference type="Proteomes" id="UP001066276"/>
    </source>
</evidence>
<proteinExistence type="predicted"/>
<sequence length="104" mass="11082">MKAQRLVGDRRGVREGGDRDQVPSTPLATMQTAAVGGARIQDQSTAQDKLEKGRARGLFLPGRGGDEWRLPRRAVCGSAVLGQRETGPQGGQLDGVTRVQDTAE</sequence>
<organism evidence="2 3">
    <name type="scientific">Pleurodeles waltl</name>
    <name type="common">Iberian ribbed newt</name>
    <dbReference type="NCBI Taxonomy" id="8319"/>
    <lineage>
        <taxon>Eukaryota</taxon>
        <taxon>Metazoa</taxon>
        <taxon>Chordata</taxon>
        <taxon>Craniata</taxon>
        <taxon>Vertebrata</taxon>
        <taxon>Euteleostomi</taxon>
        <taxon>Amphibia</taxon>
        <taxon>Batrachia</taxon>
        <taxon>Caudata</taxon>
        <taxon>Salamandroidea</taxon>
        <taxon>Salamandridae</taxon>
        <taxon>Pleurodelinae</taxon>
        <taxon>Pleurodeles</taxon>
    </lineage>
</organism>
<feature type="region of interest" description="Disordered" evidence="1">
    <location>
        <begin position="1"/>
        <end position="24"/>
    </location>
</feature>
<name>A0AAV7LI43_PLEWA</name>
<comment type="caution">
    <text evidence="2">The sequence shown here is derived from an EMBL/GenBank/DDBJ whole genome shotgun (WGS) entry which is preliminary data.</text>
</comment>
<feature type="compositionally biased region" description="Basic and acidic residues" evidence="1">
    <location>
        <begin position="7"/>
        <end position="21"/>
    </location>
</feature>